<organism evidence="6 7">
    <name type="scientific">Lutimaribacter marinistellae</name>
    <dbReference type="NCBI Taxonomy" id="1820329"/>
    <lineage>
        <taxon>Bacteria</taxon>
        <taxon>Pseudomonadati</taxon>
        <taxon>Pseudomonadota</taxon>
        <taxon>Alphaproteobacteria</taxon>
        <taxon>Rhodobacterales</taxon>
        <taxon>Roseobacteraceae</taxon>
        <taxon>Lutimaribacter</taxon>
    </lineage>
</organism>
<keyword evidence="2" id="KW-0092">Biotin</keyword>
<dbReference type="InterPro" id="IPR003142">
    <property type="entry name" value="BPL_C"/>
</dbReference>
<name>A0ABV7TKM6_9RHOB</name>
<dbReference type="NCBIfam" id="TIGR00121">
    <property type="entry name" value="birA_ligase"/>
    <property type="match status" value="1"/>
</dbReference>
<dbReference type="RefSeq" id="WP_386737021.1">
    <property type="nucleotide sequence ID" value="NZ_JBHRXI010000017.1"/>
</dbReference>
<dbReference type="Pfam" id="PF03099">
    <property type="entry name" value="BPL_LplA_LipB"/>
    <property type="match status" value="1"/>
</dbReference>
<protein>
    <recommendedName>
        <fullName evidence="3">biotin--[biotin carboxyl-carrier protein] ligase</fullName>
        <ecNumber evidence="3">6.3.4.15</ecNumber>
    </recommendedName>
</protein>
<evidence type="ECO:0000256" key="1">
    <source>
        <dbReference type="ARBA" id="ARBA00022598"/>
    </source>
</evidence>
<dbReference type="PANTHER" id="PTHR12835">
    <property type="entry name" value="BIOTIN PROTEIN LIGASE"/>
    <property type="match status" value="1"/>
</dbReference>
<dbReference type="GO" id="GO:0004077">
    <property type="term" value="F:biotin--[biotin carboxyl-carrier protein] ligase activity"/>
    <property type="evidence" value="ECO:0007669"/>
    <property type="project" value="UniProtKB-EC"/>
</dbReference>
<dbReference type="EC" id="6.3.4.15" evidence="3"/>
<evidence type="ECO:0000313" key="6">
    <source>
        <dbReference type="EMBL" id="MFC3615753.1"/>
    </source>
</evidence>
<gene>
    <name evidence="6" type="ORF">ACFORG_18515</name>
</gene>
<evidence type="ECO:0000256" key="3">
    <source>
        <dbReference type="ARBA" id="ARBA00024227"/>
    </source>
</evidence>
<keyword evidence="7" id="KW-1185">Reference proteome</keyword>
<comment type="caution">
    <text evidence="6">The sequence shown here is derived from an EMBL/GenBank/DDBJ whole genome shotgun (WGS) entry which is preliminary data.</text>
</comment>
<evidence type="ECO:0000256" key="2">
    <source>
        <dbReference type="ARBA" id="ARBA00023267"/>
    </source>
</evidence>
<dbReference type="PANTHER" id="PTHR12835:SF5">
    <property type="entry name" value="BIOTIN--PROTEIN LIGASE"/>
    <property type="match status" value="1"/>
</dbReference>
<reference evidence="7" key="1">
    <citation type="journal article" date="2019" name="Int. J. Syst. Evol. Microbiol.">
        <title>The Global Catalogue of Microorganisms (GCM) 10K type strain sequencing project: providing services to taxonomists for standard genome sequencing and annotation.</title>
        <authorList>
            <consortium name="The Broad Institute Genomics Platform"/>
            <consortium name="The Broad Institute Genome Sequencing Center for Infectious Disease"/>
            <person name="Wu L."/>
            <person name="Ma J."/>
        </authorList>
    </citation>
    <scope>NUCLEOTIDE SEQUENCE [LARGE SCALE GENOMIC DNA]</scope>
    <source>
        <strain evidence="7">KCTC 42911</strain>
    </source>
</reference>
<accession>A0ABV7TKM6</accession>
<dbReference type="SUPFAM" id="SSF55681">
    <property type="entry name" value="Class II aaRS and biotin synthetases"/>
    <property type="match status" value="1"/>
</dbReference>
<sequence>MSAWPDGYGLHVLEEVDSTLDEAARIAPRMAGPVWIMARRQTKGRGRRARAWADPAGNLSSTLVMRPEGTPAQAALRSFVAALALFDAVVAATGRAQGLALKWPNDVLLNGGKLAGILLESSGSGQGLGHLAIGIGVNLAEAPAPEVVEPGAVRPVSLLSETGVAVTPDEFLTELAAAYARFETQFRTHGFGPIRLAWLDRAARLGEVITARTGRSETTGTFETVDEQGNLVLNTAEGRVSIPAADIYF</sequence>
<proteinExistence type="predicted"/>
<dbReference type="PROSITE" id="PS51733">
    <property type="entry name" value="BPL_LPL_CATALYTIC"/>
    <property type="match status" value="1"/>
</dbReference>
<comment type="catalytic activity">
    <reaction evidence="4">
        <text>biotin + L-lysyl-[protein] + ATP = N(6)-biotinyl-L-lysyl-[protein] + AMP + diphosphate + H(+)</text>
        <dbReference type="Rhea" id="RHEA:11756"/>
        <dbReference type="Rhea" id="RHEA-COMP:9752"/>
        <dbReference type="Rhea" id="RHEA-COMP:10505"/>
        <dbReference type="ChEBI" id="CHEBI:15378"/>
        <dbReference type="ChEBI" id="CHEBI:29969"/>
        <dbReference type="ChEBI" id="CHEBI:30616"/>
        <dbReference type="ChEBI" id="CHEBI:33019"/>
        <dbReference type="ChEBI" id="CHEBI:57586"/>
        <dbReference type="ChEBI" id="CHEBI:83144"/>
        <dbReference type="ChEBI" id="CHEBI:456215"/>
        <dbReference type="EC" id="6.3.4.15"/>
    </reaction>
</comment>
<dbReference type="Pfam" id="PF02237">
    <property type="entry name" value="BPL_C"/>
    <property type="match status" value="1"/>
</dbReference>
<dbReference type="InterPro" id="IPR045864">
    <property type="entry name" value="aa-tRNA-synth_II/BPL/LPL"/>
</dbReference>
<keyword evidence="1 6" id="KW-0436">Ligase</keyword>
<feature type="domain" description="BPL/LPL catalytic" evidence="5">
    <location>
        <begin position="1"/>
        <end position="187"/>
    </location>
</feature>
<evidence type="ECO:0000313" key="7">
    <source>
        <dbReference type="Proteomes" id="UP001595629"/>
    </source>
</evidence>
<dbReference type="CDD" id="cd16442">
    <property type="entry name" value="BPL"/>
    <property type="match status" value="1"/>
</dbReference>
<evidence type="ECO:0000259" key="5">
    <source>
        <dbReference type="PROSITE" id="PS51733"/>
    </source>
</evidence>
<evidence type="ECO:0000256" key="4">
    <source>
        <dbReference type="ARBA" id="ARBA00047846"/>
    </source>
</evidence>
<dbReference type="Gene3D" id="3.30.930.10">
    <property type="entry name" value="Bira Bifunctional Protein, Domain 2"/>
    <property type="match status" value="1"/>
</dbReference>
<dbReference type="InterPro" id="IPR004408">
    <property type="entry name" value="Biotin_CoA_COase_ligase"/>
</dbReference>
<dbReference type="InterPro" id="IPR004143">
    <property type="entry name" value="BPL_LPL_catalytic"/>
</dbReference>
<dbReference type="Proteomes" id="UP001595629">
    <property type="component" value="Unassembled WGS sequence"/>
</dbReference>
<dbReference type="EMBL" id="JBHRXI010000017">
    <property type="protein sequence ID" value="MFC3615753.1"/>
    <property type="molecule type" value="Genomic_DNA"/>
</dbReference>